<keyword evidence="4" id="KW-0378">Hydrolase</keyword>
<keyword evidence="2" id="KW-0732">Signal</keyword>
<dbReference type="SUPFAM" id="SSF49899">
    <property type="entry name" value="Concanavalin A-like lectins/glucanases"/>
    <property type="match status" value="1"/>
</dbReference>
<reference evidence="4 5" key="1">
    <citation type="journal article" date="2017" name="Mol. Ecol.">
        <title>Comparative and population genomic landscape of Phellinus noxius: A hypervariable fungus causing root rot in trees.</title>
        <authorList>
            <person name="Chung C.L."/>
            <person name="Lee T.J."/>
            <person name="Akiba M."/>
            <person name="Lee H.H."/>
            <person name="Kuo T.H."/>
            <person name="Liu D."/>
            <person name="Ke H.M."/>
            <person name="Yokoi T."/>
            <person name="Roa M.B."/>
            <person name="Lu M.J."/>
            <person name="Chang Y.Y."/>
            <person name="Ann P.J."/>
            <person name="Tsai J.N."/>
            <person name="Chen C.Y."/>
            <person name="Tzean S.S."/>
            <person name="Ota Y."/>
            <person name="Hattori T."/>
            <person name="Sahashi N."/>
            <person name="Liou R.F."/>
            <person name="Kikuchi T."/>
            <person name="Tsai I.J."/>
        </authorList>
    </citation>
    <scope>NUCLEOTIDE SEQUENCE [LARGE SCALE GENOMIC DNA]</scope>
    <source>
        <strain evidence="4 5">FFPRI411160</strain>
    </source>
</reference>
<dbReference type="CDD" id="cd02181">
    <property type="entry name" value="GH16_fungal_Lam16A_glucanase"/>
    <property type="match status" value="1"/>
</dbReference>
<dbReference type="GO" id="GO:0009251">
    <property type="term" value="P:glucan catabolic process"/>
    <property type="evidence" value="ECO:0007669"/>
    <property type="project" value="TreeGrafter"/>
</dbReference>
<dbReference type="Pfam" id="PF26113">
    <property type="entry name" value="GH16_XgeA"/>
    <property type="match status" value="1"/>
</dbReference>
<dbReference type="PROSITE" id="PS51762">
    <property type="entry name" value="GH16_2"/>
    <property type="match status" value="1"/>
</dbReference>
<dbReference type="PANTHER" id="PTHR10963">
    <property type="entry name" value="GLYCOSYL HYDROLASE-RELATED"/>
    <property type="match status" value="1"/>
</dbReference>
<proteinExistence type="predicted"/>
<dbReference type="OrthoDB" id="192832at2759"/>
<name>A0A286ULU0_9AGAM</name>
<evidence type="ECO:0000256" key="2">
    <source>
        <dbReference type="SAM" id="SignalP"/>
    </source>
</evidence>
<keyword evidence="1" id="KW-0812">Transmembrane</keyword>
<evidence type="ECO:0000256" key="1">
    <source>
        <dbReference type="SAM" id="Phobius"/>
    </source>
</evidence>
<accession>A0A286ULU0</accession>
<dbReference type="InterPro" id="IPR013320">
    <property type="entry name" value="ConA-like_dom_sf"/>
</dbReference>
<evidence type="ECO:0000313" key="5">
    <source>
        <dbReference type="Proteomes" id="UP000217199"/>
    </source>
</evidence>
<keyword evidence="5" id="KW-1185">Reference proteome</keyword>
<feature type="transmembrane region" description="Helical" evidence="1">
    <location>
        <begin position="372"/>
        <end position="391"/>
    </location>
</feature>
<keyword evidence="1" id="KW-0472">Membrane</keyword>
<dbReference type="PANTHER" id="PTHR10963:SF24">
    <property type="entry name" value="GLYCOSIDASE C21B10.07-RELATED"/>
    <property type="match status" value="1"/>
</dbReference>
<dbReference type="InterPro" id="IPR050546">
    <property type="entry name" value="Glycosyl_Hydrlase_16"/>
</dbReference>
<dbReference type="STRING" id="2282107.A0A286ULU0"/>
<dbReference type="EMBL" id="NBII01000003">
    <property type="protein sequence ID" value="PAV20464.1"/>
    <property type="molecule type" value="Genomic_DNA"/>
</dbReference>
<feature type="chain" id="PRO_5013695824" evidence="2">
    <location>
        <begin position="21"/>
        <end position="392"/>
    </location>
</feature>
<feature type="signal peptide" evidence="2">
    <location>
        <begin position="1"/>
        <end position="20"/>
    </location>
</feature>
<dbReference type="InterPro" id="IPR000757">
    <property type="entry name" value="Beta-glucanase-like"/>
</dbReference>
<protein>
    <submittedName>
        <fullName evidence="4">Glycoside hydrolase family 16</fullName>
    </submittedName>
</protein>
<dbReference type="Gene3D" id="2.60.120.200">
    <property type="match status" value="1"/>
</dbReference>
<organism evidence="4 5">
    <name type="scientific">Pyrrhoderma noxium</name>
    <dbReference type="NCBI Taxonomy" id="2282107"/>
    <lineage>
        <taxon>Eukaryota</taxon>
        <taxon>Fungi</taxon>
        <taxon>Dikarya</taxon>
        <taxon>Basidiomycota</taxon>
        <taxon>Agaricomycotina</taxon>
        <taxon>Agaricomycetes</taxon>
        <taxon>Hymenochaetales</taxon>
        <taxon>Hymenochaetaceae</taxon>
        <taxon>Pyrrhoderma</taxon>
    </lineage>
</organism>
<keyword evidence="1" id="KW-1133">Transmembrane helix</keyword>
<dbReference type="Proteomes" id="UP000217199">
    <property type="component" value="Unassembled WGS sequence"/>
</dbReference>
<dbReference type="GO" id="GO:0004553">
    <property type="term" value="F:hydrolase activity, hydrolyzing O-glycosyl compounds"/>
    <property type="evidence" value="ECO:0007669"/>
    <property type="project" value="InterPro"/>
</dbReference>
<comment type="caution">
    <text evidence="4">The sequence shown here is derived from an EMBL/GenBank/DDBJ whole genome shotgun (WGS) entry which is preliminary data.</text>
</comment>
<evidence type="ECO:0000313" key="4">
    <source>
        <dbReference type="EMBL" id="PAV20464.1"/>
    </source>
</evidence>
<evidence type="ECO:0000259" key="3">
    <source>
        <dbReference type="PROSITE" id="PS51762"/>
    </source>
</evidence>
<sequence length="392" mass="42331">MRNWAKTAAAALSVLRICSAYDIVREYSGSSFFDRWDFYGSWDNLTNGDVWWLDRVNATQQQLAYVNTDGNAIIRVDDTSVVPYNEKRNSIRITTTDSYNYGSLIIIDILHLPFGCSVWPAFWTKGETWPDDGEIDIIEAINLMTSNQMALHTTAGCYHDTPTGQIGQSTGLGPGNVGGTGLNSDGEDATDCSTPSGCVVTETKANSFGSSFAENGGGVWAMQFDIAGVYIWFWPRGEVPVSIEESTSTSSMDLSDWGSPSAAYPNSSCTFEDFFTPQQLVMDITLCGDWAGLAAVYNATCGSSGPTGICYTNNVVGNGSNYADAYFEVSHIRAYTTGVEGIAPTAAFAQTPITTSGAQLTYSHPISGRSEWVAMAWVTLILCMLFGTVVVL</sequence>
<dbReference type="InParanoid" id="A0A286ULU0"/>
<feature type="domain" description="GH16" evidence="3">
    <location>
        <begin position="25"/>
        <end position="299"/>
    </location>
</feature>
<dbReference type="AlphaFoldDB" id="A0A286ULU0"/>
<gene>
    <name evidence="4" type="ORF">PNOK_0309100</name>
</gene>